<dbReference type="EMBL" id="CAJNOK010012674">
    <property type="protein sequence ID" value="CAF1168519.1"/>
    <property type="molecule type" value="Genomic_DNA"/>
</dbReference>
<organism evidence="2 3">
    <name type="scientific">Didymodactylos carnosus</name>
    <dbReference type="NCBI Taxonomy" id="1234261"/>
    <lineage>
        <taxon>Eukaryota</taxon>
        <taxon>Metazoa</taxon>
        <taxon>Spiralia</taxon>
        <taxon>Gnathifera</taxon>
        <taxon>Rotifera</taxon>
        <taxon>Eurotatoria</taxon>
        <taxon>Bdelloidea</taxon>
        <taxon>Philodinida</taxon>
        <taxon>Philodinidae</taxon>
        <taxon>Didymodactylos</taxon>
    </lineage>
</organism>
<dbReference type="PANTHER" id="PTHR18841:SF0">
    <property type="entry name" value="VITELLINE MEMBRANE OUTER LAYER 1 HOMOLOG A-RELATED"/>
    <property type="match status" value="1"/>
</dbReference>
<dbReference type="Proteomes" id="UP000677228">
    <property type="component" value="Unassembled WGS sequence"/>
</dbReference>
<dbReference type="Pfam" id="PF03762">
    <property type="entry name" value="VOMI"/>
    <property type="match status" value="1"/>
</dbReference>
<dbReference type="InterPro" id="IPR036706">
    <property type="entry name" value="VOMI_sf"/>
</dbReference>
<dbReference type="Proteomes" id="UP000682733">
    <property type="component" value="Unassembled WGS sequence"/>
</dbReference>
<sequence>VYCQPNTWTVGFRQRVEGCCGRCDDTALNAIQLECAGRDGTQLHAIQSYPDLWGSWGNYAYCSGGQGDWLVRASFKVEGGQGGGDDTAANDCRFQCSKSNTDIYANNGASWGTWYRMESCPPSSAICGFSLIFEDSLGSKRDDTAANGADFACCRIGNKL</sequence>
<dbReference type="SUPFAM" id="SSF51092">
    <property type="entry name" value="Vitelline membrane outer protein-I (VMO-I)"/>
    <property type="match status" value="1"/>
</dbReference>
<evidence type="ECO:0000313" key="1">
    <source>
        <dbReference type="EMBL" id="CAF1168519.1"/>
    </source>
</evidence>
<dbReference type="PANTHER" id="PTHR18841">
    <property type="entry name" value="VITELLINE MEMBRANE OUTER LAYER PROTEIN I-RELATED"/>
    <property type="match status" value="1"/>
</dbReference>
<dbReference type="GO" id="GO:0005615">
    <property type="term" value="C:extracellular space"/>
    <property type="evidence" value="ECO:0007669"/>
    <property type="project" value="TreeGrafter"/>
</dbReference>
<dbReference type="InterPro" id="IPR005515">
    <property type="entry name" value="VOMI"/>
</dbReference>
<accession>A0A8S2N0Q7</accession>
<comment type="caution">
    <text evidence="2">The sequence shown here is derived from an EMBL/GenBank/DDBJ whole genome shotgun (WGS) entry which is preliminary data.</text>
</comment>
<gene>
    <name evidence="1" type="ORF">OVA965_LOCUS22449</name>
    <name evidence="2" type="ORF">TMI583_LOCUS23163</name>
</gene>
<reference evidence="2" key="1">
    <citation type="submission" date="2021-02" db="EMBL/GenBank/DDBJ databases">
        <authorList>
            <person name="Nowell W R."/>
        </authorList>
    </citation>
    <scope>NUCLEOTIDE SEQUENCE</scope>
</reference>
<dbReference type="EMBL" id="CAJOBA010034198">
    <property type="protein sequence ID" value="CAF3979986.1"/>
    <property type="molecule type" value="Genomic_DNA"/>
</dbReference>
<evidence type="ECO:0000313" key="3">
    <source>
        <dbReference type="Proteomes" id="UP000682733"/>
    </source>
</evidence>
<protein>
    <submittedName>
        <fullName evidence="2">Uncharacterized protein</fullName>
    </submittedName>
</protein>
<evidence type="ECO:0000313" key="2">
    <source>
        <dbReference type="EMBL" id="CAF3979986.1"/>
    </source>
</evidence>
<dbReference type="Gene3D" id="2.100.10.20">
    <property type="entry name" value="Vitelline membrane outer layer protein I (VOMI)"/>
    <property type="match status" value="1"/>
</dbReference>
<name>A0A8S2N0Q7_9BILA</name>
<proteinExistence type="predicted"/>
<feature type="non-terminal residue" evidence="2">
    <location>
        <position position="160"/>
    </location>
</feature>
<dbReference type="AlphaFoldDB" id="A0A8S2N0Q7"/>